<evidence type="ECO:0000313" key="2">
    <source>
        <dbReference type="EMBL" id="PXF63697.1"/>
    </source>
</evidence>
<organism evidence="2 3">
    <name type="scientific">Kangiella spongicola</name>
    <dbReference type="NCBI Taxonomy" id="796379"/>
    <lineage>
        <taxon>Bacteria</taxon>
        <taxon>Pseudomonadati</taxon>
        <taxon>Pseudomonadota</taxon>
        <taxon>Gammaproteobacteria</taxon>
        <taxon>Kangiellales</taxon>
        <taxon>Kangiellaceae</taxon>
        <taxon>Kangiella</taxon>
    </lineage>
</organism>
<keyword evidence="3" id="KW-1185">Reference proteome</keyword>
<sequence length="643" mass="72395">MSEQSKNVKPYGQWDSYISAEQLASKSTRLGQIQATSNALYWLEGRPEEQGRGVIVRYADGKREDITPKPYNVRTRVHEYGGGDFWLNEQYLLFVDDEEQRLYRQDLTTLEIEALTPKPPAKRSWRYNDGCIDPRSEFTVCVRERHEESEVINELVKVPLDGSQNIEIVAEGYDFYSNPRISPNGQRLSWLCWNHPNMPWDETEVWTAGIIDGDIKNAEAVVQKSEVSAYQPDWTHNNELVYAADYDGWWHLYALGSDKPLHELQDIEFALPQWVFGCRTWQELDTNTLITIGTKQGTQALYIINRQHGTISTLCDDWTAFSGQMVVTSAQDKGQDEIHVYCLAASPTQSESVVKLTLNSDFNVTSKQILSELDDNTNEKNISVAQHVSFPTSGGDIAHGFFYPPANSQFTGPENERPPLIVMSHGGPTAMADSGLDSKVQFWTSRGFAVADVNYRGSTGYGRAYRDKLKGKWGLVDVDDCIAMGNYLAAEGLVDGERMAIRGGSAGGYTTLCALTFHNAFKAGMSRYGVADLVSLSQDSHKFEIRYLDSVIGPYPEQADIYHERSPVNHTEQLSCPILILQGLDDKVVPPNQAEAMVEALKSKGLPYEYITFEGEGHGFRKPETIIRAFEAELEFYRNYLLN</sequence>
<dbReference type="Gene3D" id="3.40.50.1820">
    <property type="entry name" value="alpha/beta hydrolase"/>
    <property type="match status" value="1"/>
</dbReference>
<dbReference type="Proteomes" id="UP000247689">
    <property type="component" value="Unassembled WGS sequence"/>
</dbReference>
<dbReference type="SUPFAM" id="SSF82171">
    <property type="entry name" value="DPP6 N-terminal domain-like"/>
    <property type="match status" value="1"/>
</dbReference>
<feature type="domain" description="Peptidase S9 prolyl oligopeptidase catalytic" evidence="1">
    <location>
        <begin position="437"/>
        <end position="641"/>
    </location>
</feature>
<dbReference type="PANTHER" id="PTHR43056">
    <property type="entry name" value="PEPTIDASE S9 PROLYL OLIGOPEPTIDASE"/>
    <property type="match status" value="1"/>
</dbReference>
<dbReference type="PANTHER" id="PTHR43056:SF5">
    <property type="entry name" value="PEPTIDASE S9 PROLYL OLIGOPEPTIDASE CATALYTIC DOMAIN-CONTAINING PROTEIN"/>
    <property type="match status" value="1"/>
</dbReference>
<dbReference type="GO" id="GO:0006508">
    <property type="term" value="P:proteolysis"/>
    <property type="evidence" value="ECO:0007669"/>
    <property type="project" value="InterPro"/>
</dbReference>
<dbReference type="InterPro" id="IPR011042">
    <property type="entry name" value="6-blade_b-propeller_TolB-like"/>
</dbReference>
<dbReference type="SUPFAM" id="SSF53474">
    <property type="entry name" value="alpha/beta-Hydrolases"/>
    <property type="match status" value="1"/>
</dbReference>
<evidence type="ECO:0000259" key="1">
    <source>
        <dbReference type="Pfam" id="PF00326"/>
    </source>
</evidence>
<gene>
    <name evidence="2" type="ORF">DL796_00665</name>
</gene>
<evidence type="ECO:0000313" key="3">
    <source>
        <dbReference type="Proteomes" id="UP000247689"/>
    </source>
</evidence>
<dbReference type="EMBL" id="QICH01000001">
    <property type="protein sequence ID" value="PXF63697.1"/>
    <property type="molecule type" value="Genomic_DNA"/>
</dbReference>
<dbReference type="RefSeq" id="WP_110198995.1">
    <property type="nucleotide sequence ID" value="NZ_QICH01000001.1"/>
</dbReference>
<dbReference type="GO" id="GO:0008236">
    <property type="term" value="F:serine-type peptidase activity"/>
    <property type="evidence" value="ECO:0007669"/>
    <property type="project" value="InterPro"/>
</dbReference>
<dbReference type="Gene3D" id="2.120.10.30">
    <property type="entry name" value="TolB, C-terminal domain"/>
    <property type="match status" value="1"/>
</dbReference>
<dbReference type="InterPro" id="IPR029058">
    <property type="entry name" value="AB_hydrolase_fold"/>
</dbReference>
<dbReference type="InterPro" id="IPR001375">
    <property type="entry name" value="Peptidase_S9_cat"/>
</dbReference>
<name>A0A318D9X4_9GAMM</name>
<dbReference type="InterPro" id="IPR050585">
    <property type="entry name" value="Xaa-Pro_dipeptidyl-ppase/CocE"/>
</dbReference>
<dbReference type="OrthoDB" id="4269629at2"/>
<comment type="caution">
    <text evidence="2">The sequence shown here is derived from an EMBL/GenBank/DDBJ whole genome shotgun (WGS) entry which is preliminary data.</text>
</comment>
<dbReference type="Pfam" id="PF00326">
    <property type="entry name" value="Peptidase_S9"/>
    <property type="match status" value="1"/>
</dbReference>
<dbReference type="AlphaFoldDB" id="A0A318D9X4"/>
<reference evidence="2 3" key="1">
    <citation type="submission" date="2018-05" db="EMBL/GenBank/DDBJ databases">
        <title>Kangiella spongicola genome sequence.</title>
        <authorList>
            <person name="Maclea K.S."/>
            <person name="Goen A.E."/>
            <person name="Kelley C."/>
            <person name="Underriner A."/>
            <person name="Silverwood T."/>
            <person name="Trachtenberg A.M."/>
        </authorList>
    </citation>
    <scope>NUCLEOTIDE SEQUENCE [LARGE SCALE GENOMIC DNA]</scope>
    <source>
        <strain evidence="2 3">ATCC BAA-2076</strain>
    </source>
</reference>
<proteinExistence type="predicted"/>
<protein>
    <submittedName>
        <fullName evidence="2">S9 family peptidase</fullName>
    </submittedName>
</protein>
<accession>A0A318D9X4</accession>